<dbReference type="CDD" id="cd08966">
    <property type="entry name" value="EcFpg-like_N"/>
    <property type="match status" value="1"/>
</dbReference>
<reference evidence="19 20" key="1">
    <citation type="submission" date="2019-01" db="EMBL/GenBank/DDBJ databases">
        <authorList>
            <consortium name="Pathogen Informatics"/>
        </authorList>
    </citation>
    <scope>NUCLEOTIDE SEQUENCE [LARGE SCALE GENOMIC DNA]</scope>
    <source>
        <strain evidence="19 20">NCTC10166</strain>
    </source>
</reference>
<dbReference type="SUPFAM" id="SSF46946">
    <property type="entry name" value="S13-like H2TH domain"/>
    <property type="match status" value="1"/>
</dbReference>
<evidence type="ECO:0000256" key="7">
    <source>
        <dbReference type="ARBA" id="ARBA00022771"/>
    </source>
</evidence>
<dbReference type="Gene3D" id="3.20.190.10">
    <property type="entry name" value="MutM-like, N-terminal"/>
    <property type="match status" value="1"/>
</dbReference>
<dbReference type="PROSITE" id="PS51068">
    <property type="entry name" value="FPG_CAT"/>
    <property type="match status" value="1"/>
</dbReference>
<dbReference type="InterPro" id="IPR035937">
    <property type="entry name" value="FPG_N"/>
</dbReference>
<dbReference type="GO" id="GO:0006284">
    <property type="term" value="P:base-excision repair"/>
    <property type="evidence" value="ECO:0007669"/>
    <property type="project" value="InterPro"/>
</dbReference>
<dbReference type="NCBIfam" id="TIGR00577">
    <property type="entry name" value="fpg"/>
    <property type="match status" value="1"/>
</dbReference>
<dbReference type="PANTHER" id="PTHR22993">
    <property type="entry name" value="FORMAMIDOPYRIMIDINE-DNA GLYCOSYLASE"/>
    <property type="match status" value="1"/>
</dbReference>
<protein>
    <submittedName>
        <fullName evidence="19">Formamidopyrimidine-DNA glycosylase</fullName>
        <ecNumber evidence="19">3.2.2.23</ecNumber>
    </submittedName>
</protein>
<evidence type="ECO:0000256" key="3">
    <source>
        <dbReference type="ARBA" id="ARBA00009409"/>
    </source>
</evidence>
<keyword evidence="11" id="KW-0234">DNA repair</keyword>
<evidence type="ECO:0000313" key="20">
    <source>
        <dbReference type="Proteomes" id="UP000289440"/>
    </source>
</evidence>
<evidence type="ECO:0000256" key="15">
    <source>
        <dbReference type="ARBA" id="ARBA00044632"/>
    </source>
</evidence>
<dbReference type="Pfam" id="PF06831">
    <property type="entry name" value="H2TH"/>
    <property type="match status" value="1"/>
</dbReference>
<proteinExistence type="inferred from homology"/>
<dbReference type="InterPro" id="IPR012319">
    <property type="entry name" value="FPG_cat"/>
</dbReference>
<dbReference type="SMART" id="SM01232">
    <property type="entry name" value="H2TH"/>
    <property type="match status" value="1"/>
</dbReference>
<keyword evidence="12" id="KW-0456">Lyase</keyword>
<name>A0A449A604_9BACT</name>
<evidence type="ECO:0000256" key="2">
    <source>
        <dbReference type="ARBA" id="ARBA00001947"/>
    </source>
</evidence>
<gene>
    <name evidence="19" type="primary">mutM</name>
    <name evidence="19" type="ORF">NCTC10166_00647</name>
</gene>
<dbReference type="InterPro" id="IPR000214">
    <property type="entry name" value="Znf_DNA_glyclase/AP_lyase"/>
</dbReference>
<evidence type="ECO:0000313" key="19">
    <source>
        <dbReference type="EMBL" id="VEU59668.1"/>
    </source>
</evidence>
<keyword evidence="20" id="KW-1185">Reference proteome</keyword>
<dbReference type="EMBL" id="LR214951">
    <property type="protein sequence ID" value="VEU59668.1"/>
    <property type="molecule type" value="Genomic_DNA"/>
</dbReference>
<dbReference type="SUPFAM" id="SSF57716">
    <property type="entry name" value="Glucocorticoid receptor-like (DNA-binding domain)"/>
    <property type="match status" value="1"/>
</dbReference>
<dbReference type="InterPro" id="IPR020629">
    <property type="entry name" value="FPG_Glyclase"/>
</dbReference>
<dbReference type="Gene3D" id="1.10.8.50">
    <property type="match status" value="1"/>
</dbReference>
<keyword evidence="5" id="KW-0479">Metal-binding</keyword>
<dbReference type="SMART" id="SM00898">
    <property type="entry name" value="Fapy_DNA_glyco"/>
    <property type="match status" value="1"/>
</dbReference>
<keyword evidence="7 16" id="KW-0863">Zinc-finger</keyword>
<dbReference type="InterPro" id="IPR015887">
    <property type="entry name" value="DNA_glyclase_Znf_dom_DNA_BS"/>
</dbReference>
<evidence type="ECO:0000256" key="13">
    <source>
        <dbReference type="ARBA" id="ARBA00023268"/>
    </source>
</evidence>
<dbReference type="PANTHER" id="PTHR22993:SF9">
    <property type="entry name" value="FORMAMIDOPYRIMIDINE-DNA GLYCOSYLASE"/>
    <property type="match status" value="1"/>
</dbReference>
<dbReference type="GO" id="GO:0003684">
    <property type="term" value="F:damaged DNA binding"/>
    <property type="evidence" value="ECO:0007669"/>
    <property type="project" value="InterPro"/>
</dbReference>
<comment type="subunit">
    <text evidence="4">Monomer.</text>
</comment>
<keyword evidence="9" id="KW-0862">Zinc</keyword>
<dbReference type="PROSITE" id="PS01242">
    <property type="entry name" value="ZF_FPG_1"/>
    <property type="match status" value="1"/>
</dbReference>
<evidence type="ECO:0000256" key="5">
    <source>
        <dbReference type="ARBA" id="ARBA00022723"/>
    </source>
</evidence>
<dbReference type="OrthoDB" id="9800855at2"/>
<keyword evidence="10" id="KW-0238">DNA-binding</keyword>
<evidence type="ECO:0000256" key="11">
    <source>
        <dbReference type="ARBA" id="ARBA00023204"/>
    </source>
</evidence>
<dbReference type="Proteomes" id="UP000289440">
    <property type="component" value="Chromosome"/>
</dbReference>
<evidence type="ECO:0000256" key="4">
    <source>
        <dbReference type="ARBA" id="ARBA00011245"/>
    </source>
</evidence>
<dbReference type="InterPro" id="IPR010663">
    <property type="entry name" value="Znf_FPG/IleRS"/>
</dbReference>
<sequence length="276" mass="32126">MPELPEVVVVSRQLNKNITGKVINDVIVYNKKLIKEIDENSFKNKLIDKTILKVDNFGKFIVFHLTDNVIMLSHLRMEGKYFYYDQPNFKMKHDYIIFKFNDNSFLHYNDTRMFGTFHLRNKNSYKQIDPLNKLSLVPWKLQIDDFYNKLQRKNQKIKTALLDQTLILGLGNIYADEVLFASKISPFKKANKITKIEAENLLKNSTKILKASIKLGGSSINSYTSLNKTVGEYQNFLKVHTKANQPCVECKNFILKTKINGRGTYYCDVCQENNDI</sequence>
<dbReference type="InterPro" id="IPR015886">
    <property type="entry name" value="H2TH_FPG"/>
</dbReference>
<dbReference type="GO" id="GO:0140078">
    <property type="term" value="F:class I DNA-(apurinic or apyrimidinic site) endonuclease activity"/>
    <property type="evidence" value="ECO:0007669"/>
    <property type="project" value="UniProtKB-EC"/>
</dbReference>
<keyword evidence="8 19" id="KW-0378">Hydrolase</keyword>
<dbReference type="PROSITE" id="PS51066">
    <property type="entry name" value="ZF_FPG_2"/>
    <property type="match status" value="1"/>
</dbReference>
<dbReference type="SUPFAM" id="SSF81624">
    <property type="entry name" value="N-terminal domain of MutM-like DNA repair proteins"/>
    <property type="match status" value="1"/>
</dbReference>
<dbReference type="AlphaFoldDB" id="A0A449A604"/>
<feature type="domain" description="Formamidopyrimidine-DNA glycosylase catalytic" evidence="18">
    <location>
        <begin position="2"/>
        <end position="115"/>
    </location>
</feature>
<evidence type="ECO:0000256" key="16">
    <source>
        <dbReference type="PROSITE-ProRule" id="PRU00391"/>
    </source>
</evidence>
<dbReference type="GO" id="GO:0003690">
    <property type="term" value="F:double-stranded DNA binding"/>
    <property type="evidence" value="ECO:0007669"/>
    <property type="project" value="UniProtKB-ARBA"/>
</dbReference>
<evidence type="ECO:0000256" key="8">
    <source>
        <dbReference type="ARBA" id="ARBA00022801"/>
    </source>
</evidence>
<keyword evidence="13" id="KW-0511">Multifunctional enzyme</keyword>
<dbReference type="FunFam" id="1.10.8.50:FF:000003">
    <property type="entry name" value="Formamidopyrimidine-DNA glycosylase"/>
    <property type="match status" value="1"/>
</dbReference>
<dbReference type="KEGG" id="mnu:NCTC10166_00647"/>
<evidence type="ECO:0000256" key="6">
    <source>
        <dbReference type="ARBA" id="ARBA00022763"/>
    </source>
</evidence>
<evidence type="ECO:0000256" key="14">
    <source>
        <dbReference type="ARBA" id="ARBA00023295"/>
    </source>
</evidence>
<organism evidence="19 20">
    <name type="scientific">Mesomycoplasma neurolyticum</name>
    <dbReference type="NCBI Taxonomy" id="2120"/>
    <lineage>
        <taxon>Bacteria</taxon>
        <taxon>Bacillati</taxon>
        <taxon>Mycoplasmatota</taxon>
        <taxon>Mycoplasmoidales</taxon>
        <taxon>Metamycoplasmataceae</taxon>
        <taxon>Mesomycoplasma</taxon>
    </lineage>
</organism>
<evidence type="ECO:0000256" key="12">
    <source>
        <dbReference type="ARBA" id="ARBA00023239"/>
    </source>
</evidence>
<dbReference type="InterPro" id="IPR010979">
    <property type="entry name" value="Ribosomal_uS13-like_H2TH"/>
</dbReference>
<keyword evidence="14 19" id="KW-0326">Glycosidase</keyword>
<keyword evidence="6" id="KW-0227">DNA damage</keyword>
<dbReference type="NCBIfam" id="NF002211">
    <property type="entry name" value="PRK01103.1"/>
    <property type="match status" value="1"/>
</dbReference>
<evidence type="ECO:0000259" key="18">
    <source>
        <dbReference type="PROSITE" id="PS51068"/>
    </source>
</evidence>
<comment type="catalytic activity">
    <reaction evidence="1">
        <text>Hydrolysis of DNA containing ring-opened 7-methylguanine residues, releasing 2,6-diamino-4-hydroxy-5-(N-methyl)formamidopyrimidine.</text>
        <dbReference type="EC" id="3.2.2.23"/>
    </reaction>
</comment>
<dbReference type="GO" id="GO:0034039">
    <property type="term" value="F:8-oxo-7,8-dihydroguanine DNA N-glycosylase activity"/>
    <property type="evidence" value="ECO:0007669"/>
    <property type="project" value="TreeGrafter"/>
</dbReference>
<evidence type="ECO:0000256" key="9">
    <source>
        <dbReference type="ARBA" id="ARBA00022833"/>
    </source>
</evidence>
<evidence type="ECO:0000256" key="10">
    <source>
        <dbReference type="ARBA" id="ARBA00023125"/>
    </source>
</evidence>
<comment type="cofactor">
    <cofactor evidence="2">
        <name>Zn(2+)</name>
        <dbReference type="ChEBI" id="CHEBI:29105"/>
    </cofactor>
</comment>
<dbReference type="Pfam" id="PF06827">
    <property type="entry name" value="zf-FPG_IleRS"/>
    <property type="match status" value="1"/>
</dbReference>
<dbReference type="RefSeq" id="WP_129720041.1">
    <property type="nucleotide sequence ID" value="NZ_LR214951.1"/>
</dbReference>
<feature type="domain" description="FPG-type" evidence="17">
    <location>
        <begin position="238"/>
        <end position="272"/>
    </location>
</feature>
<evidence type="ECO:0000259" key="17">
    <source>
        <dbReference type="PROSITE" id="PS51066"/>
    </source>
</evidence>
<comment type="similarity">
    <text evidence="3">Belongs to the FPG family.</text>
</comment>
<dbReference type="Pfam" id="PF01149">
    <property type="entry name" value="Fapy_DNA_glyco"/>
    <property type="match status" value="1"/>
</dbReference>
<evidence type="ECO:0000256" key="1">
    <source>
        <dbReference type="ARBA" id="ARBA00001668"/>
    </source>
</evidence>
<comment type="catalytic activity">
    <reaction evidence="15">
        <text>2'-deoxyribonucleotide-(2'-deoxyribose 5'-phosphate)-2'-deoxyribonucleotide-DNA = a 3'-end 2'-deoxyribonucleotide-(2,3-dehydro-2,3-deoxyribose 5'-phosphate)-DNA + a 5'-end 5'-phospho-2'-deoxyribonucleoside-DNA + H(+)</text>
        <dbReference type="Rhea" id="RHEA:66592"/>
        <dbReference type="Rhea" id="RHEA-COMP:13180"/>
        <dbReference type="Rhea" id="RHEA-COMP:16897"/>
        <dbReference type="Rhea" id="RHEA-COMP:17067"/>
        <dbReference type="ChEBI" id="CHEBI:15378"/>
        <dbReference type="ChEBI" id="CHEBI:136412"/>
        <dbReference type="ChEBI" id="CHEBI:157695"/>
        <dbReference type="ChEBI" id="CHEBI:167181"/>
        <dbReference type="EC" id="4.2.99.18"/>
    </reaction>
</comment>
<accession>A0A449A604</accession>
<dbReference type="EC" id="3.2.2.23" evidence="19"/>
<dbReference type="GO" id="GO:0008270">
    <property type="term" value="F:zinc ion binding"/>
    <property type="evidence" value="ECO:0007669"/>
    <property type="project" value="UniProtKB-KW"/>
</dbReference>